<dbReference type="Proteomes" id="UP000238956">
    <property type="component" value="Chromosome"/>
</dbReference>
<keyword evidence="1" id="KW-0812">Transmembrane</keyword>
<keyword evidence="1" id="KW-0472">Membrane</keyword>
<feature type="transmembrane region" description="Helical" evidence="1">
    <location>
        <begin position="155"/>
        <end position="174"/>
    </location>
</feature>
<evidence type="ECO:0008006" key="4">
    <source>
        <dbReference type="Google" id="ProtNLM"/>
    </source>
</evidence>
<organism evidence="2 3">
    <name type="scientific">Streptococcus pluranimalium</name>
    <dbReference type="NCBI Taxonomy" id="82348"/>
    <lineage>
        <taxon>Bacteria</taxon>
        <taxon>Bacillati</taxon>
        <taxon>Bacillota</taxon>
        <taxon>Bacilli</taxon>
        <taxon>Lactobacillales</taxon>
        <taxon>Streptococcaceae</taxon>
        <taxon>Streptococcus</taxon>
    </lineage>
</organism>
<keyword evidence="1" id="KW-1133">Transmembrane helix</keyword>
<dbReference type="NCBIfam" id="TIGR01218">
    <property type="entry name" value="Gpos_tandem_5TM"/>
    <property type="match status" value="1"/>
</dbReference>
<dbReference type="InterPro" id="IPR005915">
    <property type="entry name" value="Tandem_5TM"/>
</dbReference>
<keyword evidence="3" id="KW-1185">Reference proteome</keyword>
<dbReference type="EMBL" id="CP025536">
    <property type="protein sequence ID" value="AUW96366.1"/>
    <property type="molecule type" value="Genomic_DNA"/>
</dbReference>
<feature type="transmembrane region" description="Helical" evidence="1">
    <location>
        <begin position="69"/>
        <end position="90"/>
    </location>
</feature>
<reference evidence="2 3" key="1">
    <citation type="submission" date="2017-12" db="EMBL/GenBank/DDBJ databases">
        <authorList>
            <person name="Hurst M.R.H."/>
        </authorList>
    </citation>
    <scope>NUCLEOTIDE SEQUENCE [LARGE SCALE GENOMIC DNA]</scope>
    <source>
        <strain evidence="2 3">TH11417</strain>
    </source>
</reference>
<reference evidence="2 3" key="2">
    <citation type="submission" date="2018-02" db="EMBL/GenBank/DDBJ databases">
        <title>Whole genome sequencing analysis of Streptococcus pluranimalium isolated from cattle infected mastitis in China.</title>
        <authorList>
            <person name="Zhang J.-R."/>
            <person name="Hu G.-Z."/>
        </authorList>
    </citation>
    <scope>NUCLEOTIDE SEQUENCE [LARGE SCALE GENOMIC DNA]</scope>
    <source>
        <strain evidence="2 3">TH11417</strain>
    </source>
</reference>
<dbReference type="RefSeq" id="WP_104967697.1">
    <property type="nucleotide sequence ID" value="NZ_CP025536.1"/>
</dbReference>
<dbReference type="KEGG" id="splr:C0J00_04170"/>
<sequence length="192" mass="22818">MDIIIYWMFFQETLSRIYFSPLNWSQYHKVYLITKQVSLLFLPARGISVFLNSWLRVHNTDVFHYFDTHLSIGSNITLLALGTVLAYFSLQSFFAKRKKSIQEILGKELGVPSYYQLRPQKPFRFFFSIFWTWLFLILLIIVFGIIFIYTGNLSFLLGFILMTFFYLRSVNGSFSTKEEWKYEIVDIKKLGV</sequence>
<feature type="transmembrane region" description="Helical" evidence="1">
    <location>
        <begin position="125"/>
        <end position="149"/>
    </location>
</feature>
<gene>
    <name evidence="2" type="ORF">C0J00_04170</name>
</gene>
<dbReference type="AlphaFoldDB" id="A0A2L0D3I4"/>
<evidence type="ECO:0000256" key="1">
    <source>
        <dbReference type="SAM" id="Phobius"/>
    </source>
</evidence>
<protein>
    <recommendedName>
        <fullName evidence="4">DUF443 domain-containing protein</fullName>
    </recommendedName>
</protein>
<name>A0A2L0D3I4_9STRE</name>
<proteinExistence type="predicted"/>
<evidence type="ECO:0000313" key="3">
    <source>
        <dbReference type="Proteomes" id="UP000238956"/>
    </source>
</evidence>
<evidence type="ECO:0000313" key="2">
    <source>
        <dbReference type="EMBL" id="AUW96366.1"/>
    </source>
</evidence>
<dbReference type="GeneID" id="98393102"/>
<accession>A0A2L0D3I4</accession>